<reference evidence="1" key="1">
    <citation type="submission" date="2020-02" db="EMBL/GenBank/DDBJ databases">
        <title>Genome sequencing of the panga catfish, Pangasius djambal.</title>
        <authorList>
            <person name="Wen M."/>
            <person name="Zahm M."/>
            <person name="Roques C."/>
            <person name="Cabau C."/>
            <person name="Klopp C."/>
            <person name="Donnadieu C."/>
            <person name="Jouanno E."/>
            <person name="Avarre J.-C."/>
            <person name="Campet M."/>
            <person name="Ha T."/>
            <person name="Dugue R."/>
            <person name="Lampietro C."/>
            <person name="Louis A."/>
            <person name="Herpin A."/>
            <person name="Echchiki A."/>
            <person name="Berthelot C."/>
            <person name="Parey E."/>
            <person name="Roest-Crollius H."/>
            <person name="Braasch I."/>
            <person name="Postlethwait J.H."/>
            <person name="Bobe J."/>
            <person name="Montfort J."/>
            <person name="Bouchez O."/>
            <person name="Begum T."/>
            <person name="Schartl M."/>
            <person name="Gustiano R."/>
            <person name="Guiguen Y."/>
        </authorList>
    </citation>
    <scope>NUCLEOTIDE SEQUENCE</scope>
    <source>
        <strain evidence="1">Pdj_M5554</strain>
    </source>
</reference>
<dbReference type="Proteomes" id="UP000830395">
    <property type="component" value="Chromosome 5"/>
</dbReference>
<organism evidence="1 2">
    <name type="scientific">Pangasius djambal</name>
    <dbReference type="NCBI Taxonomy" id="1691987"/>
    <lineage>
        <taxon>Eukaryota</taxon>
        <taxon>Metazoa</taxon>
        <taxon>Chordata</taxon>
        <taxon>Craniata</taxon>
        <taxon>Vertebrata</taxon>
        <taxon>Euteleostomi</taxon>
        <taxon>Actinopterygii</taxon>
        <taxon>Neopterygii</taxon>
        <taxon>Teleostei</taxon>
        <taxon>Ostariophysi</taxon>
        <taxon>Siluriformes</taxon>
        <taxon>Pangasiidae</taxon>
        <taxon>Pangasius</taxon>
    </lineage>
</organism>
<evidence type="ECO:0000313" key="1">
    <source>
        <dbReference type="EMBL" id="MCJ8732817.1"/>
    </source>
</evidence>
<sequence>MLHLLPQPISIIVGVEDQSYINSCLQKITYFFKNTIVYSISSLTGVTEHFYKEIHRRAFIQYTRDV</sequence>
<name>A0ACC5YBQ6_9TELE</name>
<proteinExistence type="predicted"/>
<protein>
    <submittedName>
        <fullName evidence="1">Uncharacterized protein</fullName>
    </submittedName>
</protein>
<gene>
    <name evidence="1" type="ORF">PDJAM_G00215660</name>
</gene>
<evidence type="ECO:0000313" key="2">
    <source>
        <dbReference type="Proteomes" id="UP000830395"/>
    </source>
</evidence>
<dbReference type="EMBL" id="CM040979">
    <property type="protein sequence ID" value="MCJ8732817.1"/>
    <property type="molecule type" value="Genomic_DNA"/>
</dbReference>
<comment type="caution">
    <text evidence="1">The sequence shown here is derived from an EMBL/GenBank/DDBJ whole genome shotgun (WGS) entry which is preliminary data.</text>
</comment>
<accession>A0ACC5YBQ6</accession>
<keyword evidence="2" id="KW-1185">Reference proteome</keyword>